<dbReference type="InterPro" id="IPR010982">
    <property type="entry name" value="Lambda_DNA-bd_dom_sf"/>
</dbReference>
<feature type="domain" description="HTH cro/C1-type" evidence="2">
    <location>
        <begin position="11"/>
        <end position="65"/>
    </location>
</feature>
<dbReference type="PROSITE" id="PS50943">
    <property type="entry name" value="HTH_CROC1"/>
    <property type="match status" value="1"/>
</dbReference>
<dbReference type="CDD" id="cd00093">
    <property type="entry name" value="HTH_XRE"/>
    <property type="match status" value="1"/>
</dbReference>
<sequence length="185" mass="20436">MIPESQIGKNIKALRLSQQQTLEALAAKAGITKGYLSKVENSDKAPPVSTLLVIAKALGVTMSQLLGEDNPPVRCSVVKKSERKLMARNGTVFGYSFETLAHHYFNKKMEPYILTIPAASKESAIFQHEGEEMMLVVEGTMLFYHGGEEYIVETGDCVYFDSSIPHYGLAADNRDVKCVMVIYVP</sequence>
<dbReference type="InterPro" id="IPR014710">
    <property type="entry name" value="RmlC-like_jellyroll"/>
</dbReference>
<proteinExistence type="predicted"/>
<dbReference type="PANTHER" id="PTHR46797:SF19">
    <property type="entry name" value="BLL2473 PROTEIN"/>
    <property type="match status" value="1"/>
</dbReference>
<keyword evidence="4" id="KW-1185">Reference proteome</keyword>
<organism evidence="3 4">
    <name type="scientific">Desulfosarcina widdelii</name>
    <dbReference type="NCBI Taxonomy" id="947919"/>
    <lineage>
        <taxon>Bacteria</taxon>
        <taxon>Pseudomonadati</taxon>
        <taxon>Thermodesulfobacteriota</taxon>
        <taxon>Desulfobacteria</taxon>
        <taxon>Desulfobacterales</taxon>
        <taxon>Desulfosarcinaceae</taxon>
        <taxon>Desulfosarcina</taxon>
    </lineage>
</organism>
<accession>A0A5K7Z7H3</accession>
<dbReference type="Gene3D" id="2.60.120.10">
    <property type="entry name" value="Jelly Rolls"/>
    <property type="match status" value="1"/>
</dbReference>
<dbReference type="GO" id="GO:0003700">
    <property type="term" value="F:DNA-binding transcription factor activity"/>
    <property type="evidence" value="ECO:0007669"/>
    <property type="project" value="TreeGrafter"/>
</dbReference>
<dbReference type="SUPFAM" id="SSF51182">
    <property type="entry name" value="RmlC-like cupins"/>
    <property type="match status" value="1"/>
</dbReference>
<dbReference type="Pfam" id="PF01381">
    <property type="entry name" value="HTH_3"/>
    <property type="match status" value="1"/>
</dbReference>
<dbReference type="KEGG" id="dwd:DSCW_43950"/>
<dbReference type="InterPro" id="IPR050807">
    <property type="entry name" value="TransReg_Diox_bact_type"/>
</dbReference>
<evidence type="ECO:0000313" key="4">
    <source>
        <dbReference type="Proteomes" id="UP000427769"/>
    </source>
</evidence>
<dbReference type="InterPro" id="IPR013096">
    <property type="entry name" value="Cupin_2"/>
</dbReference>
<dbReference type="CDD" id="cd02209">
    <property type="entry name" value="cupin_XRE_C"/>
    <property type="match status" value="1"/>
</dbReference>
<dbReference type="PANTHER" id="PTHR46797">
    <property type="entry name" value="HTH-TYPE TRANSCRIPTIONAL REGULATOR"/>
    <property type="match status" value="1"/>
</dbReference>
<dbReference type="GO" id="GO:0005829">
    <property type="term" value="C:cytosol"/>
    <property type="evidence" value="ECO:0007669"/>
    <property type="project" value="TreeGrafter"/>
</dbReference>
<keyword evidence="1" id="KW-0238">DNA-binding</keyword>
<dbReference type="InterPro" id="IPR001387">
    <property type="entry name" value="Cro/C1-type_HTH"/>
</dbReference>
<dbReference type="Gene3D" id="1.10.260.40">
    <property type="entry name" value="lambda repressor-like DNA-binding domains"/>
    <property type="match status" value="1"/>
</dbReference>
<dbReference type="InterPro" id="IPR011051">
    <property type="entry name" value="RmlC_Cupin_sf"/>
</dbReference>
<dbReference type="AlphaFoldDB" id="A0A5K7Z7H3"/>
<name>A0A5K7Z7H3_9BACT</name>
<evidence type="ECO:0000313" key="3">
    <source>
        <dbReference type="EMBL" id="BBO76978.1"/>
    </source>
</evidence>
<evidence type="ECO:0000256" key="1">
    <source>
        <dbReference type="ARBA" id="ARBA00023125"/>
    </source>
</evidence>
<dbReference type="EMBL" id="AP021875">
    <property type="protein sequence ID" value="BBO76978.1"/>
    <property type="molecule type" value="Genomic_DNA"/>
</dbReference>
<dbReference type="SUPFAM" id="SSF47413">
    <property type="entry name" value="lambda repressor-like DNA-binding domains"/>
    <property type="match status" value="1"/>
</dbReference>
<gene>
    <name evidence="3" type="ORF">DSCW_43950</name>
</gene>
<evidence type="ECO:0000259" key="2">
    <source>
        <dbReference type="PROSITE" id="PS50943"/>
    </source>
</evidence>
<dbReference type="OrthoDB" id="5343295at2"/>
<reference evidence="3 4" key="1">
    <citation type="submission" date="2019-11" db="EMBL/GenBank/DDBJ databases">
        <title>Comparative genomics of hydrocarbon-degrading Desulfosarcina strains.</title>
        <authorList>
            <person name="Watanabe M."/>
            <person name="Kojima H."/>
            <person name="Fukui M."/>
        </authorList>
    </citation>
    <scope>NUCLEOTIDE SEQUENCE [LARGE SCALE GENOMIC DNA]</scope>
    <source>
        <strain evidence="3 4">PP31</strain>
    </source>
</reference>
<dbReference type="GO" id="GO:0003677">
    <property type="term" value="F:DNA binding"/>
    <property type="evidence" value="ECO:0007669"/>
    <property type="project" value="UniProtKB-KW"/>
</dbReference>
<dbReference type="Proteomes" id="UP000427769">
    <property type="component" value="Chromosome"/>
</dbReference>
<dbReference type="SMART" id="SM00530">
    <property type="entry name" value="HTH_XRE"/>
    <property type="match status" value="1"/>
</dbReference>
<dbReference type="Pfam" id="PF07883">
    <property type="entry name" value="Cupin_2"/>
    <property type="match status" value="1"/>
</dbReference>
<dbReference type="RefSeq" id="WP_155305771.1">
    <property type="nucleotide sequence ID" value="NZ_AP021875.1"/>
</dbReference>
<protein>
    <submittedName>
        <fullName evidence="3">Transcriptional regulator</fullName>
    </submittedName>
</protein>